<protein>
    <recommendedName>
        <fullName evidence="2">DUF7588 domain-containing protein</fullName>
    </recommendedName>
</protein>
<proteinExistence type="predicted"/>
<evidence type="ECO:0000259" key="2">
    <source>
        <dbReference type="Pfam" id="PF24496"/>
    </source>
</evidence>
<dbReference type="AlphaFoldDB" id="A0A9J5WW09"/>
<dbReference type="Proteomes" id="UP000824120">
    <property type="component" value="Chromosome 10"/>
</dbReference>
<accession>A0A9J5WW09</accession>
<keyword evidence="1" id="KW-0812">Transmembrane</keyword>
<sequence length="196" mass="23271">MNSISQEFYETCALHNQIMYFVPWFITTYLQLYINVIERTYKDGSGNLTKAMYPPSHLLFCLIIQVLLFRHFRNSLKKILLLLENSRLFLLMFKDLLKFKILNDLTELLDKKFSNLDFKELIDKKLSGLKFKPIDLSQNFADKMENTGDFKNQVSSEFNKLKGYPKKNSGYATKPSMNTYYYHRPTPQDFLIEERN</sequence>
<keyword evidence="4" id="KW-1185">Reference proteome</keyword>
<organism evidence="3 4">
    <name type="scientific">Solanum commersonii</name>
    <name type="common">Commerson's wild potato</name>
    <name type="synonym">Commerson's nightshade</name>
    <dbReference type="NCBI Taxonomy" id="4109"/>
    <lineage>
        <taxon>Eukaryota</taxon>
        <taxon>Viridiplantae</taxon>
        <taxon>Streptophyta</taxon>
        <taxon>Embryophyta</taxon>
        <taxon>Tracheophyta</taxon>
        <taxon>Spermatophyta</taxon>
        <taxon>Magnoliopsida</taxon>
        <taxon>eudicotyledons</taxon>
        <taxon>Gunneridae</taxon>
        <taxon>Pentapetalae</taxon>
        <taxon>asterids</taxon>
        <taxon>lamiids</taxon>
        <taxon>Solanales</taxon>
        <taxon>Solanaceae</taxon>
        <taxon>Solanoideae</taxon>
        <taxon>Solaneae</taxon>
        <taxon>Solanum</taxon>
    </lineage>
</organism>
<evidence type="ECO:0000256" key="1">
    <source>
        <dbReference type="SAM" id="Phobius"/>
    </source>
</evidence>
<reference evidence="3 4" key="1">
    <citation type="submission" date="2020-09" db="EMBL/GenBank/DDBJ databases">
        <title>De no assembly of potato wild relative species, Solanum commersonii.</title>
        <authorList>
            <person name="Cho K."/>
        </authorList>
    </citation>
    <scope>NUCLEOTIDE SEQUENCE [LARGE SCALE GENOMIC DNA]</scope>
    <source>
        <strain evidence="3">LZ3.2</strain>
        <tissue evidence="3">Leaf</tissue>
    </source>
</reference>
<dbReference type="Pfam" id="PF24496">
    <property type="entry name" value="DUF7588"/>
    <property type="match status" value="1"/>
</dbReference>
<comment type="caution">
    <text evidence="3">The sequence shown here is derived from an EMBL/GenBank/DDBJ whole genome shotgun (WGS) entry which is preliminary data.</text>
</comment>
<dbReference type="OrthoDB" id="1305132at2759"/>
<gene>
    <name evidence="3" type="ORF">H5410_050605</name>
</gene>
<evidence type="ECO:0000313" key="4">
    <source>
        <dbReference type="Proteomes" id="UP000824120"/>
    </source>
</evidence>
<feature type="domain" description="DUF7588" evidence="2">
    <location>
        <begin position="2"/>
        <end position="36"/>
    </location>
</feature>
<keyword evidence="1" id="KW-1133">Transmembrane helix</keyword>
<feature type="transmembrane region" description="Helical" evidence="1">
    <location>
        <begin position="12"/>
        <end position="32"/>
    </location>
</feature>
<dbReference type="InterPro" id="IPR056010">
    <property type="entry name" value="DUF7588"/>
</dbReference>
<evidence type="ECO:0000313" key="3">
    <source>
        <dbReference type="EMBL" id="KAG5579978.1"/>
    </source>
</evidence>
<keyword evidence="1" id="KW-0472">Membrane</keyword>
<feature type="transmembrane region" description="Helical" evidence="1">
    <location>
        <begin position="52"/>
        <end position="69"/>
    </location>
</feature>
<dbReference type="EMBL" id="JACXVP010000010">
    <property type="protein sequence ID" value="KAG5579978.1"/>
    <property type="molecule type" value="Genomic_DNA"/>
</dbReference>
<name>A0A9J5WW09_SOLCO</name>